<dbReference type="PANTHER" id="PTHR24072">
    <property type="entry name" value="RHO FAMILY GTPASE"/>
    <property type="match status" value="1"/>
</dbReference>
<dbReference type="SMART" id="SM00174">
    <property type="entry name" value="RHO"/>
    <property type="match status" value="1"/>
</dbReference>
<keyword evidence="2" id="KW-0547">Nucleotide-binding</keyword>
<dbReference type="SMART" id="SM00175">
    <property type="entry name" value="RAB"/>
    <property type="match status" value="1"/>
</dbReference>
<evidence type="ECO:0000256" key="1">
    <source>
        <dbReference type="ARBA" id="ARBA00022481"/>
    </source>
</evidence>
<protein>
    <submittedName>
        <fullName evidence="5">Uncharacterized protein</fullName>
    </submittedName>
</protein>
<organism evidence="5 6">
    <name type="scientific">Neoarthrinium moseri</name>
    <dbReference type="NCBI Taxonomy" id="1658444"/>
    <lineage>
        <taxon>Eukaryota</taxon>
        <taxon>Fungi</taxon>
        <taxon>Dikarya</taxon>
        <taxon>Ascomycota</taxon>
        <taxon>Pezizomycotina</taxon>
        <taxon>Sordariomycetes</taxon>
        <taxon>Xylariomycetidae</taxon>
        <taxon>Amphisphaeriales</taxon>
        <taxon>Apiosporaceae</taxon>
        <taxon>Neoarthrinium</taxon>
    </lineage>
</organism>
<dbReference type="Pfam" id="PF00071">
    <property type="entry name" value="Ras"/>
    <property type="match status" value="1"/>
</dbReference>
<dbReference type="GO" id="GO:0007264">
    <property type="term" value="P:small GTPase-mediated signal transduction"/>
    <property type="evidence" value="ECO:0007669"/>
    <property type="project" value="InterPro"/>
</dbReference>
<keyword evidence="1" id="KW-0488">Methylation</keyword>
<dbReference type="PROSITE" id="PS51419">
    <property type="entry name" value="RAB"/>
    <property type="match status" value="1"/>
</dbReference>
<comment type="caution">
    <text evidence="5">The sequence shown here is derived from an EMBL/GenBank/DDBJ whole genome shotgun (WGS) entry which is preliminary data.</text>
</comment>
<dbReference type="SMART" id="SM00173">
    <property type="entry name" value="RAS"/>
    <property type="match status" value="1"/>
</dbReference>
<dbReference type="AlphaFoldDB" id="A0A9Q0AL13"/>
<dbReference type="InterPro" id="IPR027417">
    <property type="entry name" value="P-loop_NTPase"/>
</dbReference>
<keyword evidence="6" id="KW-1185">Reference proteome</keyword>
<keyword evidence="3" id="KW-0342">GTP-binding</keyword>
<dbReference type="EMBL" id="JAFIMR010000039">
    <property type="protein sequence ID" value="KAI1857625.1"/>
    <property type="molecule type" value="Genomic_DNA"/>
</dbReference>
<dbReference type="GO" id="GO:0003924">
    <property type="term" value="F:GTPase activity"/>
    <property type="evidence" value="ECO:0007669"/>
    <property type="project" value="InterPro"/>
</dbReference>
<evidence type="ECO:0000256" key="4">
    <source>
        <dbReference type="SAM" id="MobiDB-lite"/>
    </source>
</evidence>
<reference evidence="5" key="1">
    <citation type="submission" date="2021-03" db="EMBL/GenBank/DDBJ databases">
        <title>Revisited historic fungal species revealed as producer of novel bioactive compounds through whole genome sequencing and comparative genomics.</title>
        <authorList>
            <person name="Vignolle G.A."/>
            <person name="Hochenegger N."/>
            <person name="Mach R.L."/>
            <person name="Mach-Aigner A.R."/>
            <person name="Javad Rahimi M."/>
            <person name="Salim K.A."/>
            <person name="Chan C.M."/>
            <person name="Lim L.B.L."/>
            <person name="Cai F."/>
            <person name="Druzhinina I.S."/>
            <person name="U'Ren J.M."/>
            <person name="Derntl C."/>
        </authorList>
    </citation>
    <scope>NUCLEOTIDE SEQUENCE</scope>
    <source>
        <strain evidence="5">TUCIM 5799</strain>
    </source>
</reference>
<dbReference type="Proteomes" id="UP000829685">
    <property type="component" value="Unassembled WGS sequence"/>
</dbReference>
<evidence type="ECO:0000313" key="6">
    <source>
        <dbReference type="Proteomes" id="UP000829685"/>
    </source>
</evidence>
<sequence>MAASSSSSEFIASPPKPRFPGDMDPLRMHPVDKFKPPTAKTFPFSVSGLWKSNGNLMRWITEVSTVHHDMGFEPATYQNEKRPLGPEGAADGHDGGEHRSKKTKLSSSGDHHKPATTRRRDRVLQSSHKAARRVSGLFNFPRSHDQPAGPTIQGNGSILATPSPRIPPKRLRYVFVGDTKCGKTSMLLRFSRGAFPEMWNQTQYELFSKNIDVDGKAYDLELWDTSGIFEYHQLSLLNYLTWDAIFICFSVNSDRKFINAQNRWALEVMKYCRGGVPVFLVGLKTDTRPYKGVWSPFIGEVDTRGMMAARDMGAVRYLECSAKTGEGVDQVFEESTRNVENIRAGRPVTREKVSIRLGDILCM</sequence>
<dbReference type="NCBIfam" id="TIGR00231">
    <property type="entry name" value="small_GTP"/>
    <property type="match status" value="1"/>
</dbReference>
<name>A0A9Q0AL13_9PEZI</name>
<dbReference type="SUPFAM" id="SSF52540">
    <property type="entry name" value="P-loop containing nucleoside triphosphate hydrolases"/>
    <property type="match status" value="1"/>
</dbReference>
<proteinExistence type="predicted"/>
<feature type="region of interest" description="Disordered" evidence="4">
    <location>
        <begin position="76"/>
        <end position="163"/>
    </location>
</feature>
<dbReference type="PROSITE" id="PS51420">
    <property type="entry name" value="RHO"/>
    <property type="match status" value="1"/>
</dbReference>
<dbReference type="InterPro" id="IPR003578">
    <property type="entry name" value="Small_GTPase_Rho"/>
</dbReference>
<accession>A0A9Q0AL13</accession>
<evidence type="ECO:0000256" key="3">
    <source>
        <dbReference type="ARBA" id="ARBA00023134"/>
    </source>
</evidence>
<evidence type="ECO:0000256" key="2">
    <source>
        <dbReference type="ARBA" id="ARBA00022741"/>
    </source>
</evidence>
<dbReference type="Gene3D" id="3.40.50.300">
    <property type="entry name" value="P-loop containing nucleotide triphosphate hydrolases"/>
    <property type="match status" value="1"/>
</dbReference>
<dbReference type="InterPro" id="IPR001806">
    <property type="entry name" value="Small_GTPase"/>
</dbReference>
<dbReference type="GO" id="GO:0005525">
    <property type="term" value="F:GTP binding"/>
    <property type="evidence" value="ECO:0007669"/>
    <property type="project" value="UniProtKB-KW"/>
</dbReference>
<feature type="region of interest" description="Disordered" evidence="4">
    <location>
        <begin position="1"/>
        <end position="30"/>
    </location>
</feature>
<feature type="compositionally biased region" description="Basic and acidic residues" evidence="4">
    <location>
        <begin position="19"/>
        <end position="30"/>
    </location>
</feature>
<dbReference type="CDD" id="cd00157">
    <property type="entry name" value="Rho"/>
    <property type="match status" value="1"/>
</dbReference>
<gene>
    <name evidence="5" type="ORF">JX265_011040</name>
</gene>
<feature type="compositionally biased region" description="Basic and acidic residues" evidence="4">
    <location>
        <begin position="79"/>
        <end position="98"/>
    </location>
</feature>
<dbReference type="PRINTS" id="PR00449">
    <property type="entry name" value="RASTRNSFRMNG"/>
</dbReference>
<dbReference type="InterPro" id="IPR005225">
    <property type="entry name" value="Small_GTP-bd"/>
</dbReference>
<evidence type="ECO:0000313" key="5">
    <source>
        <dbReference type="EMBL" id="KAI1857625.1"/>
    </source>
</evidence>